<keyword evidence="3 6" id="KW-0812">Transmembrane</keyword>
<comment type="subcellular location">
    <subcellularLocation>
        <location evidence="1">Cell membrane</location>
        <topology evidence="1">Multi-pass membrane protein</topology>
    </subcellularLocation>
</comment>
<protein>
    <submittedName>
        <fullName evidence="7">Uncharacterized protein</fullName>
    </submittedName>
</protein>
<dbReference type="GO" id="GO:0005886">
    <property type="term" value="C:plasma membrane"/>
    <property type="evidence" value="ECO:0007669"/>
    <property type="project" value="UniProtKB-SubCell"/>
</dbReference>
<gene>
    <name evidence="7" type="ORF">AVDCRST_MAG73-4112</name>
</gene>
<dbReference type="EMBL" id="CADCWE010000264">
    <property type="protein sequence ID" value="CAA9565440.1"/>
    <property type="molecule type" value="Genomic_DNA"/>
</dbReference>
<evidence type="ECO:0000256" key="1">
    <source>
        <dbReference type="ARBA" id="ARBA00004651"/>
    </source>
</evidence>
<evidence type="ECO:0000256" key="3">
    <source>
        <dbReference type="ARBA" id="ARBA00022692"/>
    </source>
</evidence>
<proteinExistence type="predicted"/>
<feature type="transmembrane region" description="Helical" evidence="6">
    <location>
        <begin position="194"/>
        <end position="217"/>
    </location>
</feature>
<sequence length="315" mass="33971">MTLSDQPIERRPGTTRLSARDALGRAPWRRWAAVFYRSVHDLWRSNGGEWAAALAFYGLLSIFPLLLVMMLGAAALVDDAWAVEQLTELLRGYLPRGEAEIKRAVEGALARQGGVGWGTAILLLWGGTRVFGVLTNALNLVSDVDERNDSVVRKAAVQGVLLVAVAVLLGGALVSERGLELAGDALDVIPGWEALVSGLVPVLARAGLLLGGFYLVYWLVPRGKRYGRAALVGAVAATLLCLLAQPVFLYYLDRFGRFDEVYGFLAIVSILMVWAWIVGLITLFGGSLASHYKAMQVEGRSGAESADRHQGRPAA</sequence>
<evidence type="ECO:0000256" key="6">
    <source>
        <dbReference type="SAM" id="Phobius"/>
    </source>
</evidence>
<feature type="transmembrane region" description="Helical" evidence="6">
    <location>
        <begin position="229"/>
        <end position="252"/>
    </location>
</feature>
<accession>A0A6J4V088</accession>
<organism evidence="7">
    <name type="scientific">uncultured Thermomicrobiales bacterium</name>
    <dbReference type="NCBI Taxonomy" id="1645740"/>
    <lineage>
        <taxon>Bacteria</taxon>
        <taxon>Pseudomonadati</taxon>
        <taxon>Thermomicrobiota</taxon>
        <taxon>Thermomicrobia</taxon>
        <taxon>Thermomicrobiales</taxon>
        <taxon>environmental samples</taxon>
    </lineage>
</organism>
<evidence type="ECO:0000256" key="2">
    <source>
        <dbReference type="ARBA" id="ARBA00022475"/>
    </source>
</evidence>
<evidence type="ECO:0000256" key="4">
    <source>
        <dbReference type="ARBA" id="ARBA00022989"/>
    </source>
</evidence>
<keyword evidence="4 6" id="KW-1133">Transmembrane helix</keyword>
<dbReference type="NCBIfam" id="TIGR00765">
    <property type="entry name" value="yihY_not_rbn"/>
    <property type="match status" value="1"/>
</dbReference>
<dbReference type="PANTHER" id="PTHR30213">
    <property type="entry name" value="INNER MEMBRANE PROTEIN YHJD"/>
    <property type="match status" value="1"/>
</dbReference>
<feature type="transmembrane region" description="Helical" evidence="6">
    <location>
        <begin position="54"/>
        <end position="77"/>
    </location>
</feature>
<feature type="transmembrane region" description="Helical" evidence="6">
    <location>
        <begin position="155"/>
        <end position="174"/>
    </location>
</feature>
<dbReference type="InterPro" id="IPR017039">
    <property type="entry name" value="Virul_fac_BrkB"/>
</dbReference>
<feature type="transmembrane region" description="Helical" evidence="6">
    <location>
        <begin position="264"/>
        <end position="285"/>
    </location>
</feature>
<name>A0A6J4V088_9BACT</name>
<keyword evidence="2" id="KW-1003">Cell membrane</keyword>
<feature type="transmembrane region" description="Helical" evidence="6">
    <location>
        <begin position="115"/>
        <end position="134"/>
    </location>
</feature>
<keyword evidence="5 6" id="KW-0472">Membrane</keyword>
<evidence type="ECO:0000313" key="7">
    <source>
        <dbReference type="EMBL" id="CAA9565440.1"/>
    </source>
</evidence>
<dbReference type="PIRSF" id="PIRSF035875">
    <property type="entry name" value="RNase_BN"/>
    <property type="match status" value="1"/>
</dbReference>
<reference evidence="7" key="1">
    <citation type="submission" date="2020-02" db="EMBL/GenBank/DDBJ databases">
        <authorList>
            <person name="Meier V. D."/>
        </authorList>
    </citation>
    <scope>NUCLEOTIDE SEQUENCE</scope>
    <source>
        <strain evidence="7">AVDCRST_MAG73</strain>
    </source>
</reference>
<dbReference type="Pfam" id="PF03631">
    <property type="entry name" value="Virul_fac_BrkB"/>
    <property type="match status" value="1"/>
</dbReference>
<dbReference type="AlphaFoldDB" id="A0A6J4V088"/>
<evidence type="ECO:0000256" key="5">
    <source>
        <dbReference type="ARBA" id="ARBA00023136"/>
    </source>
</evidence>
<dbReference type="PANTHER" id="PTHR30213:SF0">
    <property type="entry name" value="UPF0761 MEMBRANE PROTEIN YIHY"/>
    <property type="match status" value="1"/>
</dbReference>